<dbReference type="InterPro" id="IPR015995">
    <property type="entry name" value="MlrC_N"/>
</dbReference>
<reference evidence="3" key="1">
    <citation type="submission" date="2020-08" db="EMBL/GenBank/DDBJ databases">
        <title>Genome public.</title>
        <authorList>
            <person name="Liu C."/>
            <person name="Sun Q."/>
        </authorList>
    </citation>
    <scope>NUCLEOTIDE SEQUENCE</scope>
    <source>
        <strain evidence="3">NSJ-53</strain>
    </source>
</reference>
<comment type="caution">
    <text evidence="3">The sequence shown here is derived from an EMBL/GenBank/DDBJ whole genome shotgun (WGS) entry which is preliminary data.</text>
</comment>
<evidence type="ECO:0000259" key="2">
    <source>
        <dbReference type="Pfam" id="PF07364"/>
    </source>
</evidence>
<dbReference type="EMBL" id="JACRSR010000001">
    <property type="protein sequence ID" value="MBC8531313.1"/>
    <property type="molecule type" value="Genomic_DNA"/>
</dbReference>
<accession>A0A926D4Q5</accession>
<dbReference type="Proteomes" id="UP000623172">
    <property type="component" value="Unassembled WGS sequence"/>
</dbReference>
<evidence type="ECO:0000313" key="3">
    <source>
        <dbReference type="EMBL" id="MBC8531313.1"/>
    </source>
</evidence>
<dbReference type="InterPro" id="IPR010799">
    <property type="entry name" value="MlrC_C"/>
</dbReference>
<dbReference type="Pfam" id="PF07364">
    <property type="entry name" value="DUF1485"/>
    <property type="match status" value="1"/>
</dbReference>
<feature type="domain" description="Microcystin LR degradation protein MlrC N-terminal" evidence="2">
    <location>
        <begin position="2"/>
        <end position="284"/>
    </location>
</feature>
<dbReference type="RefSeq" id="WP_249315764.1">
    <property type="nucleotide sequence ID" value="NZ_JACRSR010000001.1"/>
</dbReference>
<evidence type="ECO:0000259" key="1">
    <source>
        <dbReference type="Pfam" id="PF07171"/>
    </source>
</evidence>
<proteinExistence type="predicted"/>
<evidence type="ECO:0000313" key="4">
    <source>
        <dbReference type="Proteomes" id="UP000623172"/>
    </source>
</evidence>
<name>A0A926D4Q5_9FIRM</name>
<protein>
    <submittedName>
        <fullName evidence="3">M81 family metallopeptidase</fullName>
    </submittedName>
</protein>
<dbReference type="Pfam" id="PF07171">
    <property type="entry name" value="MlrC_C"/>
    <property type="match status" value="1"/>
</dbReference>
<gene>
    <name evidence="3" type="ORF">H8696_05565</name>
</gene>
<feature type="domain" description="Microcystin LR degradation protein MlrC C-terminal" evidence="1">
    <location>
        <begin position="294"/>
        <end position="462"/>
    </location>
</feature>
<sequence>MKILAVYISHESNTFSPLTTVLSDYVIYEGEKMFPYMKGAYDVLKGAGCEIVPTLYMNAATSATNAREVYDYAAGKVEEVLQREKDFDGVWMHLHGACYVKEIGHLELGILRLIRKYVGPDIPIAWAMDPHGNVGPDHIELADILRAYRTVPHVDQERTDAEAARALVRRIALGNKVKPVYVRVPVLVAGEQSVDSQEPMISIFRKLEELDKREGILMSSYTVGFVWGDTPNSTAAVAITPETEADRALCEAEAEKLRDYVVEHRREFSFAVPAMDVNKTVEAALNSDAKPLYISDSGDNTTCGATGCTTILLEKFLHTDLKGKKVLIAAIYDEDATHEALKHEVGEKIVLGIGNEVDAFSKKIQVEATVKVKGDLIFRTGEIKGKTVTLSAGDLDIVLEDRVESFTHMAYFRSAGVDVNDYDIIVVKLGYLFPELAEHAEATIMCLTPGAGSQDVTQLPFTVIPRPAYPMDEL</sequence>
<organism evidence="3 4">
    <name type="scientific">Gehongia tenuis</name>
    <dbReference type="NCBI Taxonomy" id="2763655"/>
    <lineage>
        <taxon>Bacteria</taxon>
        <taxon>Bacillati</taxon>
        <taxon>Bacillota</taxon>
        <taxon>Clostridia</taxon>
        <taxon>Christensenellales</taxon>
        <taxon>Christensenellaceae</taxon>
        <taxon>Gehongia</taxon>
    </lineage>
</organism>
<keyword evidence="4" id="KW-1185">Reference proteome</keyword>
<dbReference type="AlphaFoldDB" id="A0A926D4Q5"/>